<name>A0A9Q1CI53_HOLLE</name>
<accession>A0A9Q1CI53</accession>
<dbReference type="SMART" id="SM00173">
    <property type="entry name" value="RAS"/>
    <property type="match status" value="1"/>
</dbReference>
<evidence type="ECO:0000256" key="2">
    <source>
        <dbReference type="ARBA" id="ARBA00006270"/>
    </source>
</evidence>
<evidence type="ECO:0000313" key="9">
    <source>
        <dbReference type="EMBL" id="KAJ8045039.1"/>
    </source>
</evidence>
<dbReference type="AlphaFoldDB" id="A0A9Q1CI53"/>
<dbReference type="OrthoDB" id="9989112at2759"/>
<dbReference type="PROSITE" id="PS51421">
    <property type="entry name" value="RAS"/>
    <property type="match status" value="1"/>
</dbReference>
<dbReference type="NCBIfam" id="TIGR00231">
    <property type="entry name" value="small_GTP"/>
    <property type="match status" value="1"/>
</dbReference>
<dbReference type="Gene3D" id="3.40.50.300">
    <property type="entry name" value="P-loop containing nucleotide triphosphate hydrolases"/>
    <property type="match status" value="1"/>
</dbReference>
<dbReference type="EMBL" id="JAIZAY010000003">
    <property type="protein sequence ID" value="KAJ8045039.1"/>
    <property type="molecule type" value="Genomic_DNA"/>
</dbReference>
<dbReference type="SMART" id="SM00174">
    <property type="entry name" value="RHO"/>
    <property type="match status" value="1"/>
</dbReference>
<dbReference type="SUPFAM" id="SSF52540">
    <property type="entry name" value="P-loop containing nucleoside triphosphate hydrolases"/>
    <property type="match status" value="1"/>
</dbReference>
<dbReference type="SMART" id="SM00175">
    <property type="entry name" value="RAB"/>
    <property type="match status" value="1"/>
</dbReference>
<protein>
    <submittedName>
        <fullName evidence="9">Ras-related protein Rab-15</fullName>
    </submittedName>
</protein>
<evidence type="ECO:0000256" key="4">
    <source>
        <dbReference type="ARBA" id="ARBA00023134"/>
    </source>
</evidence>
<keyword evidence="7" id="KW-0636">Prenylation</keyword>
<keyword evidence="3" id="KW-0547">Nucleotide-binding</keyword>
<dbReference type="PROSITE" id="PS51419">
    <property type="entry name" value="RAB"/>
    <property type="match status" value="1"/>
</dbReference>
<dbReference type="InterPro" id="IPR050305">
    <property type="entry name" value="Small_GTPase_Rab"/>
</dbReference>
<evidence type="ECO:0000256" key="3">
    <source>
        <dbReference type="ARBA" id="ARBA00022741"/>
    </source>
</evidence>
<dbReference type="Proteomes" id="UP001152320">
    <property type="component" value="Chromosome 3"/>
</dbReference>
<dbReference type="GO" id="GO:0005525">
    <property type="term" value="F:GTP binding"/>
    <property type="evidence" value="ECO:0007669"/>
    <property type="project" value="UniProtKB-KW"/>
</dbReference>
<keyword evidence="5" id="KW-0472">Membrane</keyword>
<dbReference type="GO" id="GO:0012505">
    <property type="term" value="C:endomembrane system"/>
    <property type="evidence" value="ECO:0007669"/>
    <property type="project" value="UniProtKB-SubCell"/>
</dbReference>
<keyword evidence="10" id="KW-1185">Reference proteome</keyword>
<feature type="region of interest" description="Disordered" evidence="8">
    <location>
        <begin position="191"/>
        <end position="212"/>
    </location>
</feature>
<dbReference type="InterPro" id="IPR027417">
    <property type="entry name" value="P-loop_NTPase"/>
</dbReference>
<dbReference type="Pfam" id="PF00071">
    <property type="entry name" value="Ras"/>
    <property type="match status" value="1"/>
</dbReference>
<dbReference type="FunFam" id="3.40.50.300:FF:000586">
    <property type="entry name" value="Rab family GTPase"/>
    <property type="match status" value="1"/>
</dbReference>
<evidence type="ECO:0000256" key="5">
    <source>
        <dbReference type="ARBA" id="ARBA00023136"/>
    </source>
</evidence>
<proteinExistence type="inferred from homology"/>
<comment type="caution">
    <text evidence="9">The sequence shown here is derived from an EMBL/GenBank/DDBJ whole genome shotgun (WGS) entry which is preliminary data.</text>
</comment>
<evidence type="ECO:0000256" key="7">
    <source>
        <dbReference type="ARBA" id="ARBA00023289"/>
    </source>
</evidence>
<keyword evidence="6" id="KW-0449">Lipoprotein</keyword>
<evidence type="ECO:0000313" key="10">
    <source>
        <dbReference type="Proteomes" id="UP001152320"/>
    </source>
</evidence>
<dbReference type="GO" id="GO:0003924">
    <property type="term" value="F:GTPase activity"/>
    <property type="evidence" value="ECO:0007669"/>
    <property type="project" value="InterPro"/>
</dbReference>
<dbReference type="CDD" id="cd00154">
    <property type="entry name" value="Rab"/>
    <property type="match status" value="1"/>
</dbReference>
<reference evidence="9" key="1">
    <citation type="submission" date="2021-10" db="EMBL/GenBank/DDBJ databases">
        <title>Tropical sea cucumber genome reveals ecological adaptation and Cuvierian tubules defense mechanism.</title>
        <authorList>
            <person name="Chen T."/>
        </authorList>
    </citation>
    <scope>NUCLEOTIDE SEQUENCE</scope>
    <source>
        <strain evidence="9">Nanhai2018</strain>
        <tissue evidence="9">Muscle</tissue>
    </source>
</reference>
<dbReference type="PRINTS" id="PR00449">
    <property type="entry name" value="RASTRNSFRMNG"/>
</dbReference>
<dbReference type="InterPro" id="IPR005225">
    <property type="entry name" value="Small_GTP-bd"/>
</dbReference>
<comment type="similarity">
    <text evidence="2">Belongs to the small GTPase superfamily. Rab family.</text>
</comment>
<evidence type="ECO:0000256" key="8">
    <source>
        <dbReference type="SAM" id="MobiDB-lite"/>
    </source>
</evidence>
<evidence type="ECO:0000256" key="1">
    <source>
        <dbReference type="ARBA" id="ARBA00004308"/>
    </source>
</evidence>
<sequence length="212" mass="24170">MAKQYDVLIRLLLIGESGVGKTCMLCRFIEEGFISPHISTIGIDFKMKTLMIGGVRTRIQVWDTAGQERFDTVTSQYFRRAQGVLLVYDITSETSFQNLDKWLKMMHEHSADDMDVLLVGNKADAENVRTVSREDAEKFAKSHSMDYIEVSAHEGSNIYQAFSRLAETVLLREQKLRNERINSLPLASQRNKDIVPLDDKPEEKSECKCLSS</sequence>
<dbReference type="PANTHER" id="PTHR47980">
    <property type="entry name" value="LD44762P"/>
    <property type="match status" value="1"/>
</dbReference>
<evidence type="ECO:0000256" key="6">
    <source>
        <dbReference type="ARBA" id="ARBA00023288"/>
    </source>
</evidence>
<keyword evidence="4" id="KW-0342">GTP-binding</keyword>
<organism evidence="9 10">
    <name type="scientific">Holothuria leucospilota</name>
    <name type="common">Black long sea cucumber</name>
    <name type="synonym">Mertensiothuria leucospilota</name>
    <dbReference type="NCBI Taxonomy" id="206669"/>
    <lineage>
        <taxon>Eukaryota</taxon>
        <taxon>Metazoa</taxon>
        <taxon>Echinodermata</taxon>
        <taxon>Eleutherozoa</taxon>
        <taxon>Echinozoa</taxon>
        <taxon>Holothuroidea</taxon>
        <taxon>Aspidochirotacea</taxon>
        <taxon>Aspidochirotida</taxon>
        <taxon>Holothuriidae</taxon>
        <taxon>Holothuria</taxon>
    </lineage>
</organism>
<dbReference type="SMART" id="SM00176">
    <property type="entry name" value="RAN"/>
    <property type="match status" value="1"/>
</dbReference>
<dbReference type="InterPro" id="IPR001806">
    <property type="entry name" value="Small_GTPase"/>
</dbReference>
<comment type="subcellular location">
    <subcellularLocation>
        <location evidence="1">Endomembrane system</location>
    </subcellularLocation>
</comment>
<gene>
    <name evidence="9" type="ORF">HOLleu_07961</name>
</gene>